<dbReference type="AlphaFoldDB" id="A0A3E2VKW1"/>
<protein>
    <submittedName>
        <fullName evidence="3">Polymer-forming cytoskeletal protein</fullName>
    </submittedName>
</protein>
<comment type="caution">
    <text evidence="3">The sequence shown here is derived from an EMBL/GenBank/DDBJ whole genome shotgun (WGS) entry which is preliminary data.</text>
</comment>
<organism evidence="3 4">
    <name type="scientific">Clostridium innocuum</name>
    <dbReference type="NCBI Taxonomy" id="1522"/>
    <lineage>
        <taxon>Bacteria</taxon>
        <taxon>Bacillati</taxon>
        <taxon>Bacillota</taxon>
        <taxon>Clostridia</taxon>
        <taxon>Eubacteriales</taxon>
        <taxon>Clostridiaceae</taxon>
        <taxon>Clostridium</taxon>
    </lineage>
</organism>
<name>A0A3E2VKW1_CLOIN</name>
<evidence type="ECO:0000313" key="3">
    <source>
        <dbReference type="EMBL" id="RGC11381.1"/>
    </source>
</evidence>
<evidence type="ECO:0000313" key="4">
    <source>
        <dbReference type="Proteomes" id="UP000260025"/>
    </source>
</evidence>
<dbReference type="EMBL" id="QVEV01000037">
    <property type="protein sequence ID" value="RGC11381.1"/>
    <property type="molecule type" value="Genomic_DNA"/>
</dbReference>
<reference evidence="3 4" key="1">
    <citation type="submission" date="2018-08" db="EMBL/GenBank/DDBJ databases">
        <title>A genome reference for cultivated species of the human gut microbiota.</title>
        <authorList>
            <person name="Zou Y."/>
            <person name="Xue W."/>
            <person name="Luo G."/>
        </authorList>
    </citation>
    <scope>NUCLEOTIDE SEQUENCE [LARGE SCALE GENOMIC DNA]</scope>
    <source>
        <strain evidence="3 4">OF01-2LB</strain>
    </source>
</reference>
<dbReference type="Pfam" id="PF04519">
    <property type="entry name" value="Bactofilin"/>
    <property type="match status" value="1"/>
</dbReference>
<dbReference type="InterPro" id="IPR007607">
    <property type="entry name" value="BacA/B"/>
</dbReference>
<proteinExistence type="inferred from homology"/>
<dbReference type="OrthoDB" id="1655493at2"/>
<dbReference type="PANTHER" id="PTHR35024:SF4">
    <property type="entry name" value="POLYMER-FORMING CYTOSKELETAL PROTEIN"/>
    <property type="match status" value="1"/>
</dbReference>
<evidence type="ECO:0000256" key="2">
    <source>
        <dbReference type="SAM" id="MobiDB-lite"/>
    </source>
</evidence>
<feature type="region of interest" description="Disordered" evidence="2">
    <location>
        <begin position="1"/>
        <end position="33"/>
    </location>
</feature>
<comment type="similarity">
    <text evidence="1">Belongs to the bactofilin family.</text>
</comment>
<evidence type="ECO:0000256" key="1">
    <source>
        <dbReference type="ARBA" id="ARBA00044755"/>
    </source>
</evidence>
<accession>A0A3E2VKW1</accession>
<dbReference type="PANTHER" id="PTHR35024">
    <property type="entry name" value="HYPOTHETICAL CYTOSOLIC PROTEIN"/>
    <property type="match status" value="1"/>
</dbReference>
<dbReference type="Proteomes" id="UP000260025">
    <property type="component" value="Unassembled WGS sequence"/>
</dbReference>
<sequence>MEQERQLRAQAEKENRRTMETNRTFDEHETAREEASVIGEHTELTGDVNTDDDLIIHGRIKGNIKCSKSIQVYGSVEGDIICQDAVIVKAAIQGSIECKNSLNISQETKVEGNIITSSLENGGSIHGDVRAANNIRLSADAQIIGDIMTGTISVEQGACIQGSVSIGVKEGTKGLNS</sequence>
<gene>
    <name evidence="3" type="ORF">DXA38_18285</name>
</gene>